<dbReference type="SUPFAM" id="SSF46785">
    <property type="entry name" value="Winged helix' DNA-binding domain"/>
    <property type="match status" value="1"/>
</dbReference>
<dbReference type="GO" id="GO:0003700">
    <property type="term" value="F:DNA-binding transcription factor activity"/>
    <property type="evidence" value="ECO:0007669"/>
    <property type="project" value="TreeGrafter"/>
</dbReference>
<keyword evidence="2" id="KW-0238">DNA-binding</keyword>
<reference evidence="6 7" key="1">
    <citation type="journal article" date="2013" name="ISME J.">
        <title>Comparative genomics of pathogenic lineages of Vibrio nigripulchritudo identifies virulence-associated traits.</title>
        <authorList>
            <person name="Goudenege D."/>
            <person name="Labreuche Y."/>
            <person name="Krin E."/>
            <person name="Ansquer D."/>
            <person name="Mangenot S."/>
            <person name="Calteau A."/>
            <person name="Medigue C."/>
            <person name="Mazel D."/>
            <person name="Polz M.F."/>
            <person name="Le Roux F."/>
        </authorList>
    </citation>
    <scope>NUCLEOTIDE SEQUENCE [LARGE SCALE GENOMIC DNA]</scope>
    <source>
        <strain evidence="6 7">SOn1</strain>
    </source>
</reference>
<dbReference type="PROSITE" id="PS51077">
    <property type="entry name" value="HTH_ICLR"/>
    <property type="match status" value="1"/>
</dbReference>
<evidence type="ECO:0000313" key="7">
    <source>
        <dbReference type="Proteomes" id="UP000018211"/>
    </source>
</evidence>
<dbReference type="SUPFAM" id="SSF55781">
    <property type="entry name" value="GAF domain-like"/>
    <property type="match status" value="1"/>
</dbReference>
<dbReference type="PROSITE" id="PS51078">
    <property type="entry name" value="ICLR_ED"/>
    <property type="match status" value="1"/>
</dbReference>
<accession>A0AAV2W003</accession>
<protein>
    <submittedName>
        <fullName evidence="6">IclR family transcriptional regulator</fullName>
    </submittedName>
</protein>
<feature type="domain" description="IclR-ED" evidence="5">
    <location>
        <begin position="74"/>
        <end position="254"/>
    </location>
</feature>
<dbReference type="GeneID" id="97541619"/>
<dbReference type="GO" id="GO:0003677">
    <property type="term" value="F:DNA binding"/>
    <property type="evidence" value="ECO:0007669"/>
    <property type="project" value="UniProtKB-KW"/>
</dbReference>
<gene>
    <name evidence="6" type="ORF">VIBNISOn1_970118</name>
</gene>
<sequence length="258" mass="28546">MDTKAEKKYQAPALEKGLDILEVLSNHASGLSQVEIARELGRSVGEIFRMLVVLCDRGYLSLDPHTDRYALTTKLFEVSHRYPKIKRLTSLAVPVMNALSEKLQQSVHLAIISEGSVLVIGQVDSPGYHLMSVRLGAKLDVWKASSGRVILAHSPKSELDQFIVAHPPGTDEETNAIREELAKVRKKGYEERKSYVIKGVVNISVPLVDYSGQAIACLTIPMIESVEGDNRAKRKMCRDAMQEAADYLSDQLGGNLHH</sequence>
<dbReference type="EMBL" id="CAOF01000194">
    <property type="protein sequence ID" value="CCO50095.1"/>
    <property type="molecule type" value="Genomic_DNA"/>
</dbReference>
<evidence type="ECO:0000256" key="2">
    <source>
        <dbReference type="ARBA" id="ARBA00023125"/>
    </source>
</evidence>
<evidence type="ECO:0000313" key="6">
    <source>
        <dbReference type="EMBL" id="CCO50095.1"/>
    </source>
</evidence>
<dbReference type="Proteomes" id="UP000018211">
    <property type="component" value="Unassembled WGS sequence"/>
</dbReference>
<dbReference type="RefSeq" id="WP_004401250.1">
    <property type="nucleotide sequence ID" value="NZ_LK391965.1"/>
</dbReference>
<feature type="domain" description="HTH iclR-type" evidence="4">
    <location>
        <begin position="11"/>
        <end position="73"/>
    </location>
</feature>
<dbReference type="InterPro" id="IPR036390">
    <property type="entry name" value="WH_DNA-bd_sf"/>
</dbReference>
<dbReference type="SMART" id="SM00346">
    <property type="entry name" value="HTH_ICLR"/>
    <property type="match status" value="1"/>
</dbReference>
<comment type="caution">
    <text evidence="6">The sequence shown here is derived from an EMBL/GenBank/DDBJ whole genome shotgun (WGS) entry which is preliminary data.</text>
</comment>
<organism evidence="6 7">
    <name type="scientific">Vibrio nigripulchritudo SOn1</name>
    <dbReference type="NCBI Taxonomy" id="1238450"/>
    <lineage>
        <taxon>Bacteria</taxon>
        <taxon>Pseudomonadati</taxon>
        <taxon>Pseudomonadota</taxon>
        <taxon>Gammaproteobacteria</taxon>
        <taxon>Vibrionales</taxon>
        <taxon>Vibrionaceae</taxon>
        <taxon>Vibrio</taxon>
    </lineage>
</organism>
<dbReference type="InterPro" id="IPR036388">
    <property type="entry name" value="WH-like_DNA-bd_sf"/>
</dbReference>
<dbReference type="InterPro" id="IPR029016">
    <property type="entry name" value="GAF-like_dom_sf"/>
</dbReference>
<dbReference type="Gene3D" id="3.30.450.40">
    <property type="match status" value="1"/>
</dbReference>
<dbReference type="Gene3D" id="1.10.10.10">
    <property type="entry name" value="Winged helix-like DNA-binding domain superfamily/Winged helix DNA-binding domain"/>
    <property type="match status" value="1"/>
</dbReference>
<evidence type="ECO:0000259" key="4">
    <source>
        <dbReference type="PROSITE" id="PS51077"/>
    </source>
</evidence>
<evidence type="ECO:0000259" key="5">
    <source>
        <dbReference type="PROSITE" id="PS51078"/>
    </source>
</evidence>
<dbReference type="AlphaFoldDB" id="A0AAV2W003"/>
<dbReference type="InterPro" id="IPR014757">
    <property type="entry name" value="Tscrpt_reg_IclR_C"/>
</dbReference>
<dbReference type="InterPro" id="IPR050707">
    <property type="entry name" value="HTH_MetabolicPath_Reg"/>
</dbReference>
<keyword evidence="3" id="KW-0804">Transcription</keyword>
<keyword evidence="1" id="KW-0805">Transcription regulation</keyword>
<evidence type="ECO:0000256" key="3">
    <source>
        <dbReference type="ARBA" id="ARBA00023163"/>
    </source>
</evidence>
<dbReference type="PANTHER" id="PTHR30136:SF7">
    <property type="entry name" value="HTH-TYPE TRANSCRIPTIONAL REGULATOR KDGR-RELATED"/>
    <property type="match status" value="1"/>
</dbReference>
<dbReference type="PANTHER" id="PTHR30136">
    <property type="entry name" value="HELIX-TURN-HELIX TRANSCRIPTIONAL REGULATOR, ICLR FAMILY"/>
    <property type="match status" value="1"/>
</dbReference>
<proteinExistence type="predicted"/>
<dbReference type="InterPro" id="IPR005471">
    <property type="entry name" value="Tscrpt_reg_IclR_N"/>
</dbReference>
<dbReference type="GO" id="GO:0045892">
    <property type="term" value="P:negative regulation of DNA-templated transcription"/>
    <property type="evidence" value="ECO:0007669"/>
    <property type="project" value="TreeGrafter"/>
</dbReference>
<name>A0AAV2W003_9VIBR</name>
<dbReference type="Pfam" id="PF09339">
    <property type="entry name" value="HTH_IclR"/>
    <property type="match status" value="1"/>
</dbReference>
<dbReference type="Pfam" id="PF01614">
    <property type="entry name" value="IclR_C"/>
    <property type="match status" value="1"/>
</dbReference>
<evidence type="ECO:0000256" key="1">
    <source>
        <dbReference type="ARBA" id="ARBA00023015"/>
    </source>
</evidence>